<evidence type="ECO:0000259" key="10">
    <source>
        <dbReference type="PROSITE" id="PS50942"/>
    </source>
</evidence>
<dbReference type="GO" id="GO:0048268">
    <property type="term" value="P:clathrin coat assembly"/>
    <property type="evidence" value="ECO:0007669"/>
    <property type="project" value="InterPro"/>
</dbReference>
<dbReference type="GO" id="GO:0072583">
    <property type="term" value="P:clathrin-dependent endocytosis"/>
    <property type="evidence" value="ECO:0007669"/>
    <property type="project" value="InterPro"/>
</dbReference>
<dbReference type="OrthoDB" id="682511at2759"/>
<dbReference type="GO" id="GO:0005545">
    <property type="term" value="F:1-phosphatidylinositol binding"/>
    <property type="evidence" value="ECO:0007669"/>
    <property type="project" value="InterPro"/>
</dbReference>
<dbReference type="PANTHER" id="PTHR22951:SF19">
    <property type="entry name" value="OS08G0467300 PROTEIN"/>
    <property type="match status" value="1"/>
</dbReference>
<evidence type="ECO:0000256" key="3">
    <source>
        <dbReference type="ARBA" id="ARBA00004600"/>
    </source>
</evidence>
<dbReference type="InterPro" id="IPR011417">
    <property type="entry name" value="ANTH_dom"/>
</dbReference>
<reference evidence="11" key="1">
    <citation type="submission" date="2020-07" db="EMBL/GenBank/DDBJ databases">
        <title>Genome sequence and genetic diversity analysis of an under-domesticated orphan crop, white fonio (Digitaria exilis).</title>
        <authorList>
            <person name="Bennetzen J.L."/>
            <person name="Chen S."/>
            <person name="Ma X."/>
            <person name="Wang X."/>
            <person name="Yssel A.E.J."/>
            <person name="Chaluvadi S.R."/>
            <person name="Johnson M."/>
            <person name="Gangashetty P."/>
            <person name="Hamidou F."/>
            <person name="Sanogo M.D."/>
            <person name="Zwaenepoel A."/>
            <person name="Wallace J."/>
            <person name="Van De Peer Y."/>
            <person name="Van Deynze A."/>
        </authorList>
    </citation>
    <scope>NUCLEOTIDE SEQUENCE</scope>
    <source>
        <tissue evidence="11">Leaves</tissue>
    </source>
</reference>
<protein>
    <recommendedName>
        <fullName evidence="10">ENTH domain-containing protein</fullName>
    </recommendedName>
</protein>
<dbReference type="InterPro" id="IPR008942">
    <property type="entry name" value="ENTH_VHS"/>
</dbReference>
<comment type="subcellular location">
    <subcellularLocation>
        <location evidence="1">Cytoplasmic vesicle</location>
        <location evidence="1">Clathrin-coated vesicle</location>
    </subcellularLocation>
    <subcellularLocation>
        <location evidence="2">Golgi apparatus</location>
    </subcellularLocation>
    <subcellularLocation>
        <location evidence="3">Membrane</location>
        <location evidence="3">Clathrin-coated pit</location>
    </subcellularLocation>
</comment>
<dbReference type="PROSITE" id="PS50942">
    <property type="entry name" value="ENTH"/>
    <property type="match status" value="1"/>
</dbReference>
<sequence>MMPSLLLSSHADHLASPPSSPPPLLPDTFLARCLFPFLPTPHRSVNFVGLSTLFPRALTSPLEARAAKENASVRRGVELATAVDVIFPWRVELAGSGEEGGGDDARWWVCTTGGHQQGMTTARQWWRRAAAAIKDRRSLYLTHVAALRPAASSLRRSHPELEAAVTRATSHDERSMDYASAARVFALARASPPAMQPLMWALARRAGRTRCWAVALKSLMLAHGLLLRSDDLSPRAAASRLGRVPFDLADFRARSSSPEFSAFVRAYFRFLDTRSLFAAQEELDAADDDVDDEEDTRLDRVRKQQHLLDLLMEIRPYGDGMEKAGLILEAMDCVVIEIFEVYSKVCTGIARFLVGVLGSAPTTPRPRPGETVAEAARRRGVMGMRVLRKAAEQSVQLSSYFELCRGLGVLNAAEFPAVERVPEDDIRDLEKIMMSHVVEDGGNKEEEKKEAMALVTVEDGDDKEKKEAKALIAVEETSMVASKTTVVTKEWVVFDDVDDNGGGGARQGHFGGYVNPFVVAPWDAVAGSRDLLV</sequence>
<dbReference type="InterPro" id="IPR013809">
    <property type="entry name" value="ENTH"/>
</dbReference>
<evidence type="ECO:0000256" key="6">
    <source>
        <dbReference type="ARBA" id="ARBA00023136"/>
    </source>
</evidence>
<dbReference type="GO" id="GO:0005546">
    <property type="term" value="F:phosphatidylinositol-4,5-bisphosphate binding"/>
    <property type="evidence" value="ECO:0007669"/>
    <property type="project" value="TreeGrafter"/>
</dbReference>
<evidence type="ECO:0000256" key="9">
    <source>
        <dbReference type="SAM" id="MobiDB-lite"/>
    </source>
</evidence>
<dbReference type="GO" id="GO:0005794">
    <property type="term" value="C:Golgi apparatus"/>
    <property type="evidence" value="ECO:0007669"/>
    <property type="project" value="UniProtKB-SubCell"/>
</dbReference>
<dbReference type="GO" id="GO:0030136">
    <property type="term" value="C:clathrin-coated vesicle"/>
    <property type="evidence" value="ECO:0007669"/>
    <property type="project" value="UniProtKB-SubCell"/>
</dbReference>
<evidence type="ECO:0000256" key="7">
    <source>
        <dbReference type="ARBA" id="ARBA00023176"/>
    </source>
</evidence>
<keyword evidence="12" id="KW-1185">Reference proteome</keyword>
<evidence type="ECO:0000256" key="4">
    <source>
        <dbReference type="ARBA" id="ARBA00022583"/>
    </source>
</evidence>
<dbReference type="EMBL" id="JACEFO010002615">
    <property type="protein sequence ID" value="KAF8654441.1"/>
    <property type="molecule type" value="Genomic_DNA"/>
</dbReference>
<dbReference type="Pfam" id="PF07651">
    <property type="entry name" value="ANTH"/>
    <property type="match status" value="2"/>
</dbReference>
<dbReference type="SUPFAM" id="SSF48464">
    <property type="entry name" value="ENTH/VHS domain"/>
    <property type="match status" value="1"/>
</dbReference>
<keyword evidence="5" id="KW-0333">Golgi apparatus</keyword>
<feature type="domain" description="ENTH" evidence="10">
    <location>
        <begin position="153"/>
        <end position="285"/>
    </location>
</feature>
<dbReference type="SMART" id="SM00273">
    <property type="entry name" value="ENTH"/>
    <property type="match status" value="1"/>
</dbReference>
<proteinExistence type="predicted"/>
<dbReference type="Gene3D" id="1.20.58.150">
    <property type="entry name" value="ANTH domain"/>
    <property type="match status" value="1"/>
</dbReference>
<dbReference type="PANTHER" id="PTHR22951">
    <property type="entry name" value="CLATHRIN ASSEMBLY PROTEIN"/>
    <property type="match status" value="1"/>
</dbReference>
<organism evidence="11 12">
    <name type="scientific">Digitaria exilis</name>
    <dbReference type="NCBI Taxonomy" id="1010633"/>
    <lineage>
        <taxon>Eukaryota</taxon>
        <taxon>Viridiplantae</taxon>
        <taxon>Streptophyta</taxon>
        <taxon>Embryophyta</taxon>
        <taxon>Tracheophyta</taxon>
        <taxon>Spermatophyta</taxon>
        <taxon>Magnoliopsida</taxon>
        <taxon>Liliopsida</taxon>
        <taxon>Poales</taxon>
        <taxon>Poaceae</taxon>
        <taxon>PACMAD clade</taxon>
        <taxon>Panicoideae</taxon>
        <taxon>Panicodae</taxon>
        <taxon>Paniceae</taxon>
        <taxon>Anthephorinae</taxon>
        <taxon>Digitaria</taxon>
    </lineage>
</organism>
<accession>A0A835A4A2</accession>
<dbReference type="InterPro" id="IPR014712">
    <property type="entry name" value="ANTH_dom_sf"/>
</dbReference>
<dbReference type="SUPFAM" id="SSF89009">
    <property type="entry name" value="GAT-like domain"/>
    <property type="match status" value="1"/>
</dbReference>
<feature type="compositionally biased region" description="Low complexity" evidence="9">
    <location>
        <begin position="1"/>
        <end position="17"/>
    </location>
</feature>
<dbReference type="Proteomes" id="UP000636709">
    <property type="component" value="Unassembled WGS sequence"/>
</dbReference>
<dbReference type="GO" id="GO:0032050">
    <property type="term" value="F:clathrin heavy chain binding"/>
    <property type="evidence" value="ECO:0007669"/>
    <property type="project" value="TreeGrafter"/>
</dbReference>
<keyword evidence="4" id="KW-0254">Endocytosis</keyword>
<dbReference type="Gene3D" id="1.25.40.90">
    <property type="match status" value="1"/>
</dbReference>
<evidence type="ECO:0000256" key="1">
    <source>
        <dbReference type="ARBA" id="ARBA00004132"/>
    </source>
</evidence>
<dbReference type="GO" id="GO:0000149">
    <property type="term" value="F:SNARE binding"/>
    <property type="evidence" value="ECO:0007669"/>
    <property type="project" value="TreeGrafter"/>
</dbReference>
<dbReference type="GO" id="GO:0005905">
    <property type="term" value="C:clathrin-coated pit"/>
    <property type="evidence" value="ECO:0007669"/>
    <property type="project" value="UniProtKB-SubCell"/>
</dbReference>
<evidence type="ECO:0000256" key="8">
    <source>
        <dbReference type="ARBA" id="ARBA00023329"/>
    </source>
</evidence>
<evidence type="ECO:0000313" key="12">
    <source>
        <dbReference type="Proteomes" id="UP000636709"/>
    </source>
</evidence>
<evidence type="ECO:0000256" key="2">
    <source>
        <dbReference type="ARBA" id="ARBA00004555"/>
    </source>
</evidence>
<dbReference type="InterPro" id="IPR048050">
    <property type="entry name" value="ANTH_N_plant"/>
</dbReference>
<dbReference type="CDD" id="cd16987">
    <property type="entry name" value="ANTH_N_AP180_plant"/>
    <property type="match status" value="1"/>
</dbReference>
<dbReference type="GO" id="GO:0006900">
    <property type="term" value="P:vesicle budding from membrane"/>
    <property type="evidence" value="ECO:0007669"/>
    <property type="project" value="TreeGrafter"/>
</dbReference>
<keyword evidence="7" id="KW-0168">Coated pit</keyword>
<comment type="caution">
    <text evidence="11">The sequence shown here is derived from an EMBL/GenBank/DDBJ whole genome shotgun (WGS) entry which is preliminary data.</text>
</comment>
<evidence type="ECO:0000313" key="11">
    <source>
        <dbReference type="EMBL" id="KAF8654441.1"/>
    </source>
</evidence>
<dbReference type="AlphaFoldDB" id="A0A835A4A2"/>
<dbReference type="InterPro" id="IPR045192">
    <property type="entry name" value="AP180-like"/>
</dbReference>
<keyword evidence="6" id="KW-0472">Membrane</keyword>
<keyword evidence="8" id="KW-0968">Cytoplasmic vesicle</keyword>
<feature type="region of interest" description="Disordered" evidence="9">
    <location>
        <begin position="1"/>
        <end position="20"/>
    </location>
</feature>
<evidence type="ECO:0000256" key="5">
    <source>
        <dbReference type="ARBA" id="ARBA00023034"/>
    </source>
</evidence>
<name>A0A835A4A2_9POAL</name>
<gene>
    <name evidence="11" type="ORF">HU200_061626</name>
</gene>